<comment type="similarity">
    <text evidence="1">Belongs to the UPF0047 family.</text>
</comment>
<name>A0A210QT23_MIZYE</name>
<reference evidence="2 3" key="1">
    <citation type="journal article" date="2017" name="Nat. Ecol. Evol.">
        <title>Scallop genome provides insights into evolution of bilaterian karyotype and development.</title>
        <authorList>
            <person name="Wang S."/>
            <person name="Zhang J."/>
            <person name="Jiao W."/>
            <person name="Li J."/>
            <person name="Xun X."/>
            <person name="Sun Y."/>
            <person name="Guo X."/>
            <person name="Huan P."/>
            <person name="Dong B."/>
            <person name="Zhang L."/>
            <person name="Hu X."/>
            <person name="Sun X."/>
            <person name="Wang J."/>
            <person name="Zhao C."/>
            <person name="Wang Y."/>
            <person name="Wang D."/>
            <person name="Huang X."/>
            <person name="Wang R."/>
            <person name="Lv J."/>
            <person name="Li Y."/>
            <person name="Zhang Z."/>
            <person name="Liu B."/>
            <person name="Lu W."/>
            <person name="Hui Y."/>
            <person name="Liang J."/>
            <person name="Zhou Z."/>
            <person name="Hou R."/>
            <person name="Li X."/>
            <person name="Liu Y."/>
            <person name="Li H."/>
            <person name="Ning X."/>
            <person name="Lin Y."/>
            <person name="Zhao L."/>
            <person name="Xing Q."/>
            <person name="Dou J."/>
            <person name="Li Y."/>
            <person name="Mao J."/>
            <person name="Guo H."/>
            <person name="Dou H."/>
            <person name="Li T."/>
            <person name="Mu C."/>
            <person name="Jiang W."/>
            <person name="Fu Q."/>
            <person name="Fu X."/>
            <person name="Miao Y."/>
            <person name="Liu J."/>
            <person name="Yu Q."/>
            <person name="Li R."/>
            <person name="Liao H."/>
            <person name="Li X."/>
            <person name="Kong Y."/>
            <person name="Jiang Z."/>
            <person name="Chourrout D."/>
            <person name="Li R."/>
            <person name="Bao Z."/>
        </authorList>
    </citation>
    <scope>NUCLEOTIDE SEQUENCE [LARGE SCALE GENOMIC DNA]</scope>
    <source>
        <strain evidence="2 3">PY_sf001</strain>
    </source>
</reference>
<dbReference type="EMBL" id="NEDP02002051">
    <property type="protein sequence ID" value="OWF51881.1"/>
    <property type="molecule type" value="Genomic_DNA"/>
</dbReference>
<dbReference type="PANTHER" id="PTHR30615:SF8">
    <property type="entry name" value="UPF0047 PROTEIN C4A8.02C"/>
    <property type="match status" value="1"/>
</dbReference>
<evidence type="ECO:0000313" key="3">
    <source>
        <dbReference type="Proteomes" id="UP000242188"/>
    </source>
</evidence>
<dbReference type="AlphaFoldDB" id="A0A210QT23"/>
<sequence length="151" mass="16688">MAVTSKGYQGTVWFQREFAVSSKKRGCHLVTDEVLANVPEIANMKIGLLNLHIKHTSASLCLNENWDPDVRVDMEMMLNKLVPDSTPFKHSCEGPDDMPAHVKAAFLGASVNVPLTEGKLNLGTWQGIWLCEHRNHAGKRNLVATLQGALK</sequence>
<dbReference type="SUPFAM" id="SSF111038">
    <property type="entry name" value="YjbQ-like"/>
    <property type="match status" value="1"/>
</dbReference>
<dbReference type="Proteomes" id="UP000242188">
    <property type="component" value="Unassembled WGS sequence"/>
</dbReference>
<dbReference type="STRING" id="6573.A0A210QT23"/>
<dbReference type="NCBIfam" id="TIGR00149">
    <property type="entry name" value="TIGR00149_YjbQ"/>
    <property type="match status" value="1"/>
</dbReference>
<comment type="caution">
    <text evidence="2">The sequence shown here is derived from an EMBL/GenBank/DDBJ whole genome shotgun (WGS) entry which is preliminary data.</text>
</comment>
<accession>A0A210QT23</accession>
<evidence type="ECO:0000256" key="1">
    <source>
        <dbReference type="ARBA" id="ARBA00005534"/>
    </source>
</evidence>
<dbReference type="PANTHER" id="PTHR30615">
    <property type="entry name" value="UNCHARACTERIZED PROTEIN YJBQ-RELATED"/>
    <property type="match status" value="1"/>
</dbReference>
<protein>
    <submittedName>
        <fullName evidence="2">UPF0047 protein YjbQ</fullName>
    </submittedName>
</protein>
<keyword evidence="3" id="KW-1185">Reference proteome</keyword>
<proteinExistence type="inferred from homology"/>
<dbReference type="InterPro" id="IPR035917">
    <property type="entry name" value="YjbQ-like_sf"/>
</dbReference>
<gene>
    <name evidence="2" type="ORF">KP79_PYT19725</name>
</gene>
<dbReference type="PIRSF" id="PIRSF004681">
    <property type="entry name" value="UCP004681"/>
    <property type="match status" value="1"/>
</dbReference>
<dbReference type="Gene3D" id="2.60.120.460">
    <property type="entry name" value="YjbQ-like"/>
    <property type="match status" value="1"/>
</dbReference>
<dbReference type="InterPro" id="IPR001602">
    <property type="entry name" value="UPF0047_YjbQ-like"/>
</dbReference>
<dbReference type="PROSITE" id="PS01314">
    <property type="entry name" value="UPF0047"/>
    <property type="match status" value="1"/>
</dbReference>
<evidence type="ECO:0000313" key="2">
    <source>
        <dbReference type="EMBL" id="OWF51881.1"/>
    </source>
</evidence>
<dbReference type="Pfam" id="PF01894">
    <property type="entry name" value="YjbQ"/>
    <property type="match status" value="1"/>
</dbReference>
<organism evidence="2 3">
    <name type="scientific">Mizuhopecten yessoensis</name>
    <name type="common">Japanese scallop</name>
    <name type="synonym">Patinopecten yessoensis</name>
    <dbReference type="NCBI Taxonomy" id="6573"/>
    <lineage>
        <taxon>Eukaryota</taxon>
        <taxon>Metazoa</taxon>
        <taxon>Spiralia</taxon>
        <taxon>Lophotrochozoa</taxon>
        <taxon>Mollusca</taxon>
        <taxon>Bivalvia</taxon>
        <taxon>Autobranchia</taxon>
        <taxon>Pteriomorphia</taxon>
        <taxon>Pectinida</taxon>
        <taxon>Pectinoidea</taxon>
        <taxon>Pectinidae</taxon>
        <taxon>Mizuhopecten</taxon>
    </lineage>
</organism>
<dbReference type="OrthoDB" id="10255963at2759"/>